<dbReference type="InterPro" id="IPR050527">
    <property type="entry name" value="Snail/Krueppel_Znf"/>
</dbReference>
<accession>A0A3R7SI63</accession>
<dbReference type="GO" id="GO:0008270">
    <property type="term" value="F:zinc ion binding"/>
    <property type="evidence" value="ECO:0007669"/>
    <property type="project" value="UniProtKB-KW"/>
</dbReference>
<evidence type="ECO:0000256" key="1">
    <source>
        <dbReference type="ARBA" id="ARBA00004123"/>
    </source>
</evidence>
<keyword evidence="3" id="KW-0677">Repeat</keyword>
<proteinExistence type="inferred from homology"/>
<evidence type="ECO:0000256" key="3">
    <source>
        <dbReference type="ARBA" id="ARBA00022737"/>
    </source>
</evidence>
<dbReference type="GO" id="GO:0000981">
    <property type="term" value="F:DNA-binding transcription factor activity, RNA polymerase II-specific"/>
    <property type="evidence" value="ECO:0007669"/>
    <property type="project" value="TreeGrafter"/>
</dbReference>
<dbReference type="EMBL" id="QCYY01003784">
    <property type="protein sequence ID" value="ROT62172.1"/>
    <property type="molecule type" value="Genomic_DNA"/>
</dbReference>
<keyword evidence="4 8" id="KW-0863">Zinc-finger</keyword>
<feature type="domain" description="C2H2-type" evidence="10">
    <location>
        <begin position="83"/>
        <end position="110"/>
    </location>
</feature>
<keyword evidence="6" id="KW-0539">Nucleus</keyword>
<feature type="region of interest" description="Disordered" evidence="9">
    <location>
        <begin position="1"/>
        <end position="82"/>
    </location>
</feature>
<sequence length="168" mass="18947">MDATLPNESIPPHRKSSSFEGFSMDIAVAETQPQDPPQPEEGPGKEETSEGERKAELAKDENCSNAASAANTNKTRGRPKKTFRCPVCRMMFQNPSSLLMHQRQHTGERPRYCSSCSFRSESLTTLKSHVKRKHRRLLQDCEKTEKLENMEQGANEGKNPDQTENPKT</sequence>
<evidence type="ECO:0000256" key="4">
    <source>
        <dbReference type="ARBA" id="ARBA00022771"/>
    </source>
</evidence>
<dbReference type="PANTHER" id="PTHR24388">
    <property type="entry name" value="ZINC FINGER PROTEIN"/>
    <property type="match status" value="1"/>
</dbReference>
<dbReference type="SUPFAM" id="SSF57667">
    <property type="entry name" value="beta-beta-alpha zinc fingers"/>
    <property type="match status" value="1"/>
</dbReference>
<dbReference type="PROSITE" id="PS00028">
    <property type="entry name" value="ZINC_FINGER_C2H2_1"/>
    <property type="match status" value="1"/>
</dbReference>
<dbReference type="InterPro" id="IPR013087">
    <property type="entry name" value="Znf_C2H2_type"/>
</dbReference>
<protein>
    <recommendedName>
        <fullName evidence="10">C2H2-type domain-containing protein</fullName>
    </recommendedName>
</protein>
<feature type="compositionally biased region" description="Basic and acidic residues" evidence="9">
    <location>
        <begin position="42"/>
        <end position="62"/>
    </location>
</feature>
<dbReference type="GO" id="GO:0000978">
    <property type="term" value="F:RNA polymerase II cis-regulatory region sequence-specific DNA binding"/>
    <property type="evidence" value="ECO:0007669"/>
    <property type="project" value="TreeGrafter"/>
</dbReference>
<evidence type="ECO:0000313" key="12">
    <source>
        <dbReference type="Proteomes" id="UP000283509"/>
    </source>
</evidence>
<dbReference type="OrthoDB" id="6377337at2759"/>
<dbReference type="GO" id="GO:0005634">
    <property type="term" value="C:nucleus"/>
    <property type="evidence" value="ECO:0007669"/>
    <property type="project" value="UniProtKB-SubCell"/>
</dbReference>
<evidence type="ECO:0000256" key="2">
    <source>
        <dbReference type="ARBA" id="ARBA00022723"/>
    </source>
</evidence>
<keyword evidence="2" id="KW-0479">Metal-binding</keyword>
<evidence type="ECO:0000256" key="5">
    <source>
        <dbReference type="ARBA" id="ARBA00022833"/>
    </source>
</evidence>
<evidence type="ECO:0000313" key="11">
    <source>
        <dbReference type="EMBL" id="ROT62172.1"/>
    </source>
</evidence>
<keyword evidence="12" id="KW-1185">Reference proteome</keyword>
<feature type="compositionally biased region" description="Low complexity" evidence="9">
    <location>
        <begin position="63"/>
        <end position="73"/>
    </location>
</feature>
<feature type="region of interest" description="Disordered" evidence="9">
    <location>
        <begin position="141"/>
        <end position="168"/>
    </location>
</feature>
<organism evidence="11 12">
    <name type="scientific">Penaeus vannamei</name>
    <name type="common">Whiteleg shrimp</name>
    <name type="synonym">Litopenaeus vannamei</name>
    <dbReference type="NCBI Taxonomy" id="6689"/>
    <lineage>
        <taxon>Eukaryota</taxon>
        <taxon>Metazoa</taxon>
        <taxon>Ecdysozoa</taxon>
        <taxon>Arthropoda</taxon>
        <taxon>Crustacea</taxon>
        <taxon>Multicrustacea</taxon>
        <taxon>Malacostraca</taxon>
        <taxon>Eumalacostraca</taxon>
        <taxon>Eucarida</taxon>
        <taxon>Decapoda</taxon>
        <taxon>Dendrobranchiata</taxon>
        <taxon>Penaeoidea</taxon>
        <taxon>Penaeidae</taxon>
        <taxon>Penaeus</taxon>
    </lineage>
</organism>
<comment type="similarity">
    <text evidence="7">Belongs to the snail C2H2-type zinc-finger protein family.</text>
</comment>
<reference evidence="11 12" key="1">
    <citation type="submission" date="2018-04" db="EMBL/GenBank/DDBJ databases">
        <authorList>
            <person name="Zhang X."/>
            <person name="Yuan J."/>
            <person name="Li F."/>
            <person name="Xiang J."/>
        </authorList>
    </citation>
    <scope>NUCLEOTIDE SEQUENCE [LARGE SCALE GENOMIC DNA]</scope>
    <source>
        <tissue evidence="11">Muscle</tissue>
    </source>
</reference>
<reference evidence="11 12" key="2">
    <citation type="submission" date="2019-01" db="EMBL/GenBank/DDBJ databases">
        <title>The decoding of complex shrimp genome reveals the adaptation for benthos swimmer, frequently molting mechanism and breeding impact on genome.</title>
        <authorList>
            <person name="Sun Y."/>
            <person name="Gao Y."/>
            <person name="Yu Y."/>
        </authorList>
    </citation>
    <scope>NUCLEOTIDE SEQUENCE [LARGE SCALE GENOMIC DNA]</scope>
    <source>
        <tissue evidence="11">Muscle</tissue>
    </source>
</reference>
<evidence type="ECO:0000256" key="9">
    <source>
        <dbReference type="SAM" id="MobiDB-lite"/>
    </source>
</evidence>
<name>A0A3R7SI63_PENVA</name>
<evidence type="ECO:0000259" key="10">
    <source>
        <dbReference type="PROSITE" id="PS50157"/>
    </source>
</evidence>
<dbReference type="InterPro" id="IPR036236">
    <property type="entry name" value="Znf_C2H2_sf"/>
</dbReference>
<keyword evidence="5" id="KW-0862">Zinc</keyword>
<feature type="compositionally biased region" description="Basic and acidic residues" evidence="9">
    <location>
        <begin position="158"/>
        <end position="168"/>
    </location>
</feature>
<evidence type="ECO:0000256" key="8">
    <source>
        <dbReference type="PROSITE-ProRule" id="PRU00042"/>
    </source>
</evidence>
<comment type="subcellular location">
    <subcellularLocation>
        <location evidence="1">Nucleus</location>
    </subcellularLocation>
</comment>
<dbReference type="PANTHER" id="PTHR24388:SF54">
    <property type="entry name" value="PROTEIN ESCARGOT"/>
    <property type="match status" value="1"/>
</dbReference>
<evidence type="ECO:0000256" key="6">
    <source>
        <dbReference type="ARBA" id="ARBA00023242"/>
    </source>
</evidence>
<dbReference type="AlphaFoldDB" id="A0A3R7SI63"/>
<gene>
    <name evidence="11" type="ORF">C7M84_019987</name>
</gene>
<dbReference type="PROSITE" id="PS50157">
    <property type="entry name" value="ZINC_FINGER_C2H2_2"/>
    <property type="match status" value="1"/>
</dbReference>
<comment type="caution">
    <text evidence="11">The sequence shown here is derived from an EMBL/GenBank/DDBJ whole genome shotgun (WGS) entry which is preliminary data.</text>
</comment>
<dbReference type="Gene3D" id="3.30.160.60">
    <property type="entry name" value="Classic Zinc Finger"/>
    <property type="match status" value="1"/>
</dbReference>
<dbReference type="Proteomes" id="UP000283509">
    <property type="component" value="Unassembled WGS sequence"/>
</dbReference>
<dbReference type="SMART" id="SM00355">
    <property type="entry name" value="ZnF_C2H2"/>
    <property type="match status" value="2"/>
</dbReference>
<evidence type="ECO:0000256" key="7">
    <source>
        <dbReference type="ARBA" id="ARBA00037948"/>
    </source>
</evidence>